<evidence type="ECO:0000256" key="2">
    <source>
        <dbReference type="SAM" id="Phobius"/>
    </source>
</evidence>
<dbReference type="AlphaFoldDB" id="A0A7C4R524"/>
<keyword evidence="2" id="KW-0812">Transmembrane</keyword>
<dbReference type="EMBL" id="DSYQ01000006">
    <property type="protein sequence ID" value="HGT70959.1"/>
    <property type="molecule type" value="Genomic_DNA"/>
</dbReference>
<name>A0A7C4R524_UNCC3</name>
<feature type="region of interest" description="Disordered" evidence="1">
    <location>
        <begin position="30"/>
        <end position="69"/>
    </location>
</feature>
<gene>
    <name evidence="3" type="ORF">ENT43_01735</name>
</gene>
<protein>
    <submittedName>
        <fullName evidence="3">Uncharacterized protein</fullName>
    </submittedName>
</protein>
<reference evidence="3" key="1">
    <citation type="journal article" date="2020" name="mSystems">
        <title>Genome- and Community-Level Interaction Insights into Carbon Utilization and Element Cycling Functions of Hydrothermarchaeota in Hydrothermal Sediment.</title>
        <authorList>
            <person name="Zhou Z."/>
            <person name="Liu Y."/>
            <person name="Xu W."/>
            <person name="Pan J."/>
            <person name="Luo Z.H."/>
            <person name="Li M."/>
        </authorList>
    </citation>
    <scope>NUCLEOTIDE SEQUENCE [LARGE SCALE GENOMIC DNA]</scope>
    <source>
        <strain evidence="3">SpSt-579</strain>
    </source>
</reference>
<evidence type="ECO:0000313" key="3">
    <source>
        <dbReference type="EMBL" id="HGT70959.1"/>
    </source>
</evidence>
<feature type="transmembrane region" description="Helical" evidence="2">
    <location>
        <begin position="75"/>
        <end position="94"/>
    </location>
</feature>
<keyword evidence="2" id="KW-0472">Membrane</keyword>
<organism evidence="3">
    <name type="scientific">candidate division CPR3 bacterium</name>
    <dbReference type="NCBI Taxonomy" id="2268181"/>
    <lineage>
        <taxon>Bacteria</taxon>
        <taxon>Bacteria division CPR3</taxon>
    </lineage>
</organism>
<keyword evidence="2" id="KW-1133">Transmembrane helix</keyword>
<comment type="caution">
    <text evidence="3">The sequence shown here is derived from an EMBL/GenBank/DDBJ whole genome shotgun (WGS) entry which is preliminary data.</text>
</comment>
<proteinExistence type="predicted"/>
<evidence type="ECO:0000256" key="1">
    <source>
        <dbReference type="SAM" id="MobiDB-lite"/>
    </source>
</evidence>
<sequence>MEEEKETPQEEIKEIIEEVKEDIEKLEDVVEKIEEKNSEEGKEEEKETPENANIKQEDREEQEKPNTKEKKPSNLISYILISVLVLAAIALIIVDYPKIVNLLKNQTGFDFDYNFSKVRDLDWDTLITEKKVASAIGTPLQKINSAKNPDYSWVLQDPEKFVNEIKCASLVDTKILNEVSEENKNLFNINITVCKDKQEAEKMFSERKEETDSVSKSNESIELKKMEEFNNIGDKGYFYLIERIGAPENPDDPESAKLPGEQFSGTAFIRGPFVIMIDESNQQGMADISEEETLKRLMNYIDKELKRTLSWL</sequence>
<accession>A0A7C4R524</accession>